<proteinExistence type="predicted"/>
<feature type="region of interest" description="Disordered" evidence="1">
    <location>
        <begin position="401"/>
        <end position="432"/>
    </location>
</feature>
<sequence>MSHLPIYTHRAPASTSTSTKIKRLSATDISIREEAEPCELHDRLFCAICQAANEEKMNQVLKRSISYNAVNNVKKRTSITNLHRTLSQTSCYSIGSLQSKQDLTSEPFNEFLDYLVNDNYVSKANLVWENLPKETRDIFVAKAMAKNKHKDQARQIHPDIIELLQSQKQNPHRKVHTSTWRNRKSDYMQLFSDHPKDIPNRRAQNITEILNQFCAYDLTDSEREYIIHKLKARQQKPPEEEEGKRCTNTVEENIFLAHHQFKDKTKDTSVADPYLKEITEKINQLNSIMQRLEKFSPATTPITADADLSLGSTPTSPMFSSGPSTTATTSDHIPIPSSLTSPLQAQASTKVTQKSKLLSHPTRSLGTRTETSSKHHNNTEKKENFFDMLALKSKRFMGRFKHKKPTKLDLYRKPNPDIRVFVNPSANKKQNS</sequence>
<dbReference type="EMBL" id="HE580269">
    <property type="protein sequence ID" value="CCD23853.1"/>
    <property type="molecule type" value="Genomic_DNA"/>
</dbReference>
<dbReference type="HOGENOM" id="CLU_776315_0_0_1"/>
<organism evidence="2 3">
    <name type="scientific">Naumovozyma dairenensis (strain ATCC 10597 / BCRC 20456 / CBS 421 / NBRC 0211 / NRRL Y-12639)</name>
    <name type="common">Saccharomyces dairenensis</name>
    <dbReference type="NCBI Taxonomy" id="1071378"/>
    <lineage>
        <taxon>Eukaryota</taxon>
        <taxon>Fungi</taxon>
        <taxon>Dikarya</taxon>
        <taxon>Ascomycota</taxon>
        <taxon>Saccharomycotina</taxon>
        <taxon>Saccharomycetes</taxon>
        <taxon>Saccharomycetales</taxon>
        <taxon>Saccharomycetaceae</taxon>
        <taxon>Naumovozyma</taxon>
    </lineage>
</organism>
<evidence type="ECO:0000256" key="1">
    <source>
        <dbReference type="SAM" id="MobiDB-lite"/>
    </source>
</evidence>
<feature type="compositionally biased region" description="Basic and acidic residues" evidence="1">
    <location>
        <begin position="371"/>
        <end position="381"/>
    </location>
</feature>
<dbReference type="GeneID" id="11496788"/>
<dbReference type="OMA" id="ANDHTIH"/>
<dbReference type="eggNOG" id="ENOG502S49U">
    <property type="taxonomic scope" value="Eukaryota"/>
</dbReference>
<reference evidence="2 3" key="1">
    <citation type="journal article" date="2011" name="Proc. Natl. Acad. Sci. U.S.A.">
        <title>Evolutionary erosion of yeast sex chromosomes by mating-type switching accidents.</title>
        <authorList>
            <person name="Gordon J.L."/>
            <person name="Armisen D."/>
            <person name="Proux-Wera E."/>
            <person name="Oheigeartaigh S.S."/>
            <person name="Byrne K.P."/>
            <person name="Wolfe K.H."/>
        </authorList>
    </citation>
    <scope>NUCLEOTIDE SEQUENCE [LARGE SCALE GENOMIC DNA]</scope>
    <source>
        <strain evidence="3">ATCC 10597 / BCRC 20456 / CBS 421 / NBRC 0211 / NRRL Y-12639</strain>
    </source>
</reference>
<accession>G0W7U2</accession>
<evidence type="ECO:0000313" key="2">
    <source>
        <dbReference type="EMBL" id="CCD23853.1"/>
    </source>
</evidence>
<name>G0W7U2_NAUDC</name>
<feature type="compositionally biased region" description="Polar residues" evidence="1">
    <location>
        <begin position="310"/>
        <end position="370"/>
    </location>
</feature>
<dbReference type="AlphaFoldDB" id="G0W7U2"/>
<evidence type="ECO:0000313" key="3">
    <source>
        <dbReference type="Proteomes" id="UP000000689"/>
    </source>
</evidence>
<dbReference type="KEGG" id="ndi:NDAI_0C01930"/>
<protein>
    <submittedName>
        <fullName evidence="2">Uncharacterized protein</fullName>
    </submittedName>
</protein>
<gene>
    <name evidence="2" type="primary">NDAI0C01930</name>
    <name evidence="2" type="ordered locus">NDAI_0C01930</name>
</gene>
<dbReference type="Proteomes" id="UP000000689">
    <property type="component" value="Chromosome 3"/>
</dbReference>
<dbReference type="RefSeq" id="XP_003669096.1">
    <property type="nucleotide sequence ID" value="XM_003669048.1"/>
</dbReference>
<dbReference type="OrthoDB" id="4070512at2759"/>
<feature type="compositionally biased region" description="Basic and acidic residues" evidence="1">
    <location>
        <begin position="406"/>
        <end position="416"/>
    </location>
</feature>
<keyword evidence="3" id="KW-1185">Reference proteome</keyword>
<feature type="region of interest" description="Disordered" evidence="1">
    <location>
        <begin position="306"/>
        <end position="381"/>
    </location>
</feature>